<feature type="region of interest" description="Disordered" evidence="1">
    <location>
        <begin position="314"/>
        <end position="341"/>
    </location>
</feature>
<evidence type="ECO:0000313" key="3">
    <source>
        <dbReference type="Proteomes" id="UP001642484"/>
    </source>
</evidence>
<evidence type="ECO:0000313" key="2">
    <source>
        <dbReference type="EMBL" id="CAK9108698.1"/>
    </source>
</evidence>
<feature type="compositionally biased region" description="Polar residues" evidence="1">
    <location>
        <begin position="463"/>
        <end position="472"/>
    </location>
</feature>
<keyword evidence="3" id="KW-1185">Reference proteome</keyword>
<dbReference type="Gene3D" id="3.80.10.10">
    <property type="entry name" value="Ribonuclease Inhibitor"/>
    <property type="match status" value="1"/>
</dbReference>
<dbReference type="InterPro" id="IPR032675">
    <property type="entry name" value="LRR_dom_sf"/>
</dbReference>
<evidence type="ECO:0000256" key="1">
    <source>
        <dbReference type="SAM" id="MobiDB-lite"/>
    </source>
</evidence>
<dbReference type="Proteomes" id="UP001642484">
    <property type="component" value="Unassembled WGS sequence"/>
</dbReference>
<name>A0ABP0S8K9_9DINO</name>
<dbReference type="SUPFAM" id="SSF52047">
    <property type="entry name" value="RNI-like"/>
    <property type="match status" value="1"/>
</dbReference>
<organism evidence="2 3">
    <name type="scientific">Durusdinium trenchii</name>
    <dbReference type="NCBI Taxonomy" id="1381693"/>
    <lineage>
        <taxon>Eukaryota</taxon>
        <taxon>Sar</taxon>
        <taxon>Alveolata</taxon>
        <taxon>Dinophyceae</taxon>
        <taxon>Suessiales</taxon>
        <taxon>Symbiodiniaceae</taxon>
        <taxon>Durusdinium</taxon>
    </lineage>
</organism>
<feature type="region of interest" description="Disordered" evidence="1">
    <location>
        <begin position="450"/>
        <end position="473"/>
    </location>
</feature>
<dbReference type="EMBL" id="CAXAMN010027139">
    <property type="protein sequence ID" value="CAK9108698.1"/>
    <property type="molecule type" value="Genomic_DNA"/>
</dbReference>
<proteinExistence type="predicted"/>
<evidence type="ECO:0008006" key="4">
    <source>
        <dbReference type="Google" id="ProtNLM"/>
    </source>
</evidence>
<dbReference type="SMART" id="SM00368">
    <property type="entry name" value="LRR_RI"/>
    <property type="match status" value="2"/>
</dbReference>
<feature type="region of interest" description="Disordered" evidence="1">
    <location>
        <begin position="486"/>
        <end position="513"/>
    </location>
</feature>
<sequence>MSWPTAFCGATGEQELVDEIAATLQKRGALEIQVLSKQFAERFNRVVRLSPWSPYAENRRNDGSFKKWLKDCGFDVGQMINGNQAWVYAPETWDSGAWEEDWHSTAHNAAIVELSSWGIGDAGIVDIFKQETCNVMYNPGIRNSETVHLRRVNLQENRLSDAGVEELVECFLQLRLRMDVLKLYKNPGISNRGACKLAKLYGMDCRPPPKELHLSDCSVHEQGASELLVAIAHRWRNSDLWSKAARPAYVRLDNNPFSLDQVQDYLYSLNFYLKQVYDPRRQHDGCEVYELAGGPSLITLPFVSFSSASRYSHSGHRQQAWEPETPDQEGSYPKTQPGETTGLSVFQENLANPPPDVEGLPIQRGCTVQYHDDPNWIGVVVGFDYKGTAVVAWHHGAKKGTRTTAGSKYLRIVTPVDAGAASSQEAVLPKEQEAKPSWETLQARLFAEPPSAAPYRHGEQRTECSPVSTETWQAWPKELNAREMPIPERRPEPAGDSLPVSQPQEPRDCGGLPLRKDQRVQYHDDPNWVGVVVGFSSKDSLTVVEWLSGGKAGKRTFASGRYLRIVSREADEAPQRWVEDVIGVIGRSEDARQPAVAAWHGLSGL</sequence>
<accession>A0ABP0S8K9</accession>
<comment type="caution">
    <text evidence="2">The sequence shown here is derived from an EMBL/GenBank/DDBJ whole genome shotgun (WGS) entry which is preliminary data.</text>
</comment>
<reference evidence="2 3" key="1">
    <citation type="submission" date="2024-02" db="EMBL/GenBank/DDBJ databases">
        <authorList>
            <person name="Chen Y."/>
            <person name="Shah S."/>
            <person name="Dougan E. K."/>
            <person name="Thang M."/>
            <person name="Chan C."/>
        </authorList>
    </citation>
    <scope>NUCLEOTIDE SEQUENCE [LARGE SCALE GENOMIC DNA]</scope>
</reference>
<protein>
    <recommendedName>
        <fullName evidence="4">Tubulin-folding cofactor E</fullName>
    </recommendedName>
</protein>
<gene>
    <name evidence="2" type="ORF">CCMP2556_LOCUS50628</name>
</gene>